<accession>A0A8H4Q4E3</accession>
<dbReference type="CDD" id="cd23802">
    <property type="entry name" value="UBCc_UBE2Q"/>
    <property type="match status" value="1"/>
</dbReference>
<evidence type="ECO:0000313" key="7">
    <source>
        <dbReference type="EMBL" id="KAF4584450.1"/>
    </source>
</evidence>
<comment type="caution">
    <text evidence="7">The sequence shown here is derived from an EMBL/GenBank/DDBJ whole genome shotgun (WGS) entry which is preliminary data.</text>
</comment>
<dbReference type="Gene3D" id="3.90.228.10">
    <property type="match status" value="1"/>
</dbReference>
<dbReference type="InterPro" id="IPR012317">
    <property type="entry name" value="Poly(ADP-ribose)pol_cat_dom"/>
</dbReference>
<evidence type="ECO:0000259" key="6">
    <source>
        <dbReference type="PROSITE" id="PS50127"/>
    </source>
</evidence>
<feature type="compositionally biased region" description="Basic and acidic residues" evidence="5">
    <location>
        <begin position="880"/>
        <end position="890"/>
    </location>
</feature>
<dbReference type="InterPro" id="IPR051838">
    <property type="entry name" value="ARTD_PARP"/>
</dbReference>
<sequence>MRQFSEHLALASEASHHHVSGVRRSEVSDGFVFTFHHELMESPVDLQVILQDAIGYLRDAKFMAFFDSECHPRLAQSIDLLSSRIPGDSTIEDAISFLSKGLVAALVEDENMDEDDGLSADEAFDKAFEFASSPLGHDLDLDDASQVLKKSLLKAQMAGLHVGILPPEPALIPQAVSLSIQVKELDLSDDALEAWDLEPKDYLVLVLRPFAGYPSLPAYLSLPDDQKEMRFRFGKCATPKPAFQSIRKALWNFEPDGAMGEKAGPREKGRDAWFSPNHMSVSIDRLLNCRLHKLLGLRRHHHLSWTGAQAALSATEQGAHGHAMASSGRDRQDVIVCQQAPADLQRDYALDGDDDFSIPLVAMQLALRHLVRCTEFCTVCYAKLDRTAGSMKPYACDNGLCLFQHLSLGFCVSLEHEIVHDPYVVDLLLSFFYAAVYTGRLREYPTGLTLKVPRLEAPETAVECDFSLVRRPSGFLRPLYRRLLEDRHFVAAVLESDGGDFKYYVCGITGVHDQVYSFEMLSGPHRFESFDTSRTLMKLSKRKADKDWDNGLVFPFTHDFETLPRRQRDVALLMVMMAMPSVLDMRNYMKEQSSQSLSEFSSLSKSARCLAQWVLATNKSHLVQDQTIPDLKEDSTNDRYVRKTMRFRFAQGAPDRERHFMQQLKTHCNPSLLRSTLFAWHGSAPGNWHSIVRTGLDFQKEANGRTYGHGVYMSQSMATSLGYSLLPKEYRRKVDSVPSIWPSSDLQPSKALSMVEVINRPDLFVSRYPHFVVDRVSWIQCRYLYVEVSPTSMALRDPSPGRQLKETLASVPQDRDLFLVDMDKIPVAVPAEAIPTCRRAQRMGGGVAAPILDDPKRTGQTADEGDDVLALLRAPEADEMERRGSKRMREASPGPSPDKRVGTMSKPVDDSVLEYRPGSLNHDSLPKMPEPVYADSSPQALRALGKELKAIAQIQQKFTARERGWSVDVDKTDNMFRWIAELHSFEMGLPLAIDMKSSNISSVVLEIRFGPSFPMTPPFVRVIRPRFLPFAKGGGGHVTVGGAICSEIFTLSGWLPTLTVEKVLLQVRLGLCERDLPARLHRGPYRDYGAAEAVQDYGRFVERHGWMPSPDLMKLASMGSSAS</sequence>
<dbReference type="AlphaFoldDB" id="A0A8H4Q4E3"/>
<name>A0A8H4Q4E3_9HYPO</name>
<evidence type="ECO:0000256" key="5">
    <source>
        <dbReference type="SAM" id="MobiDB-lite"/>
    </source>
</evidence>
<keyword evidence="1" id="KW-0328">Glycosyltransferase</keyword>
<dbReference type="OrthoDB" id="109543at2759"/>
<keyword evidence="3" id="KW-0548">Nucleotidyltransferase</keyword>
<dbReference type="PROSITE" id="PS50127">
    <property type="entry name" value="UBC_2"/>
    <property type="match status" value="1"/>
</dbReference>
<organism evidence="7 8">
    <name type="scientific">Ophiocordyceps camponoti-floridani</name>
    <dbReference type="NCBI Taxonomy" id="2030778"/>
    <lineage>
        <taxon>Eukaryota</taxon>
        <taxon>Fungi</taxon>
        <taxon>Dikarya</taxon>
        <taxon>Ascomycota</taxon>
        <taxon>Pezizomycotina</taxon>
        <taxon>Sordariomycetes</taxon>
        <taxon>Hypocreomycetidae</taxon>
        <taxon>Hypocreales</taxon>
        <taxon>Ophiocordycipitaceae</taxon>
        <taxon>Ophiocordyceps</taxon>
    </lineage>
</organism>
<gene>
    <name evidence="7" type="ORF">GQ602_005823</name>
</gene>
<evidence type="ECO:0000256" key="2">
    <source>
        <dbReference type="ARBA" id="ARBA00022679"/>
    </source>
</evidence>
<dbReference type="InterPro" id="IPR016135">
    <property type="entry name" value="UBQ-conjugating_enzyme/RWD"/>
</dbReference>
<protein>
    <submittedName>
        <fullName evidence="7">Ubiquitin-conjugating enzyme E2 Q2</fullName>
    </submittedName>
</protein>
<evidence type="ECO:0000313" key="8">
    <source>
        <dbReference type="Proteomes" id="UP000562929"/>
    </source>
</evidence>
<feature type="domain" description="UBC core" evidence="6">
    <location>
        <begin position="939"/>
        <end position="1117"/>
    </location>
</feature>
<dbReference type="InterPro" id="IPR000608">
    <property type="entry name" value="UBC"/>
</dbReference>
<dbReference type="Pfam" id="PF00644">
    <property type="entry name" value="PARP"/>
    <property type="match status" value="1"/>
</dbReference>
<evidence type="ECO:0000256" key="1">
    <source>
        <dbReference type="ARBA" id="ARBA00022676"/>
    </source>
</evidence>
<reference evidence="7 8" key="1">
    <citation type="journal article" date="2020" name="G3 (Bethesda)">
        <title>Genetic Underpinnings of Host Manipulation by Ophiocordyceps as Revealed by Comparative Transcriptomics.</title>
        <authorList>
            <person name="Will I."/>
            <person name="Das B."/>
            <person name="Trinh T."/>
            <person name="Brachmann A."/>
            <person name="Ohm R.A."/>
            <person name="de Bekker C."/>
        </authorList>
    </citation>
    <scope>NUCLEOTIDE SEQUENCE [LARGE SCALE GENOMIC DNA]</scope>
    <source>
        <strain evidence="7 8">EC05</strain>
    </source>
</reference>
<dbReference type="SUPFAM" id="SSF56399">
    <property type="entry name" value="ADP-ribosylation"/>
    <property type="match status" value="1"/>
</dbReference>
<proteinExistence type="predicted"/>
<feature type="region of interest" description="Disordered" evidence="5">
    <location>
        <begin position="876"/>
        <end position="905"/>
    </location>
</feature>
<dbReference type="EMBL" id="JAACLJ010000006">
    <property type="protein sequence ID" value="KAF4584450.1"/>
    <property type="molecule type" value="Genomic_DNA"/>
</dbReference>
<evidence type="ECO:0000256" key="4">
    <source>
        <dbReference type="ARBA" id="ARBA00023027"/>
    </source>
</evidence>
<dbReference type="SUPFAM" id="SSF54495">
    <property type="entry name" value="UBC-like"/>
    <property type="match status" value="1"/>
</dbReference>
<dbReference type="Proteomes" id="UP000562929">
    <property type="component" value="Unassembled WGS sequence"/>
</dbReference>
<dbReference type="PANTHER" id="PTHR21328">
    <property type="entry name" value="POLY ADP-RIBOSE POLYMERASE FAMILY, MEMBER PARP"/>
    <property type="match status" value="1"/>
</dbReference>
<keyword evidence="8" id="KW-1185">Reference proteome</keyword>
<keyword evidence="2" id="KW-0808">Transferase</keyword>
<dbReference type="GO" id="GO:0016779">
    <property type="term" value="F:nucleotidyltransferase activity"/>
    <property type="evidence" value="ECO:0007669"/>
    <property type="project" value="UniProtKB-KW"/>
</dbReference>
<dbReference type="GO" id="GO:0003950">
    <property type="term" value="F:NAD+ poly-ADP-ribosyltransferase activity"/>
    <property type="evidence" value="ECO:0007669"/>
    <property type="project" value="InterPro"/>
</dbReference>
<dbReference type="Gene3D" id="3.10.110.10">
    <property type="entry name" value="Ubiquitin Conjugating Enzyme"/>
    <property type="match status" value="1"/>
</dbReference>
<evidence type="ECO:0000256" key="3">
    <source>
        <dbReference type="ARBA" id="ARBA00022695"/>
    </source>
</evidence>
<keyword evidence="4" id="KW-0520">NAD</keyword>